<organism evidence="9 10">
    <name type="scientific">Owenia fusiformis</name>
    <name type="common">Polychaete worm</name>
    <dbReference type="NCBI Taxonomy" id="6347"/>
    <lineage>
        <taxon>Eukaryota</taxon>
        <taxon>Metazoa</taxon>
        <taxon>Spiralia</taxon>
        <taxon>Lophotrochozoa</taxon>
        <taxon>Annelida</taxon>
        <taxon>Polychaeta</taxon>
        <taxon>Sedentaria</taxon>
        <taxon>Canalipalpata</taxon>
        <taxon>Sabellida</taxon>
        <taxon>Oweniida</taxon>
        <taxon>Oweniidae</taxon>
        <taxon>Owenia</taxon>
    </lineage>
</organism>
<dbReference type="InterPro" id="IPR057942">
    <property type="entry name" value="TPR_TNPO3_IPO13_3rd"/>
</dbReference>
<keyword evidence="7" id="KW-0653">Protein transport</keyword>
<dbReference type="Pfam" id="PF24140">
    <property type="entry name" value="TPR_TNPO3_IPO13_3rd"/>
    <property type="match status" value="1"/>
</dbReference>
<dbReference type="AlphaFoldDB" id="A0A8J1XQT7"/>
<evidence type="ECO:0000256" key="1">
    <source>
        <dbReference type="ARBA" id="ARBA00004123"/>
    </source>
</evidence>
<comment type="similarity">
    <text evidence="2">Belongs to the importin beta family.</text>
</comment>
<dbReference type="InterPro" id="IPR040709">
    <property type="entry name" value="Importin_rep_1"/>
</dbReference>
<dbReference type="GO" id="GO:0005634">
    <property type="term" value="C:nucleus"/>
    <property type="evidence" value="ECO:0007669"/>
    <property type="project" value="UniProtKB-SubCell"/>
</dbReference>
<dbReference type="PANTHER" id="PTHR12363">
    <property type="entry name" value="TRANSPORTIN 3 AND IMPORTIN 13"/>
    <property type="match status" value="1"/>
</dbReference>
<dbReference type="OrthoDB" id="2016913at2759"/>
<dbReference type="Pfam" id="PF18773">
    <property type="entry name" value="Importin_rep"/>
    <property type="match status" value="1"/>
</dbReference>
<protein>
    <recommendedName>
        <fullName evidence="4">Importin-13</fullName>
    </recommendedName>
</protein>
<keyword evidence="10" id="KW-1185">Reference proteome</keyword>
<comment type="caution">
    <text evidence="9">The sequence shown here is derived from an EMBL/GenBank/DDBJ whole genome shotgun (WGS) entry which is preliminary data.</text>
</comment>
<evidence type="ECO:0000256" key="8">
    <source>
        <dbReference type="ARBA" id="ARBA00023242"/>
    </source>
</evidence>
<dbReference type="Gene3D" id="1.25.10.10">
    <property type="entry name" value="Leucine-rich Repeat Variant"/>
    <property type="match status" value="1"/>
</dbReference>
<dbReference type="Proteomes" id="UP000749559">
    <property type="component" value="Unassembled WGS sequence"/>
</dbReference>
<dbReference type="InterPro" id="IPR058537">
    <property type="entry name" value="TPR_TNPO3_IPO13_4th"/>
</dbReference>
<comment type="subcellular location">
    <subcellularLocation>
        <location evidence="1">Nucleus</location>
    </subcellularLocation>
</comment>
<evidence type="ECO:0000256" key="7">
    <source>
        <dbReference type="ARBA" id="ARBA00022927"/>
    </source>
</evidence>
<dbReference type="InterPro" id="IPR001494">
    <property type="entry name" value="Importin-beta_N"/>
</dbReference>
<dbReference type="InterPro" id="IPR013598">
    <property type="entry name" value="Exportin-1/Importin-b-like"/>
</dbReference>
<dbReference type="GO" id="GO:0031267">
    <property type="term" value="F:small GTPase binding"/>
    <property type="evidence" value="ECO:0007669"/>
    <property type="project" value="InterPro"/>
</dbReference>
<keyword evidence="8" id="KW-0539">Nucleus</keyword>
<dbReference type="InterPro" id="IPR011989">
    <property type="entry name" value="ARM-like"/>
</dbReference>
<name>A0A8J1XQT7_OWEFU</name>
<keyword evidence="6" id="KW-0677">Repeat</keyword>
<dbReference type="SMART" id="SM00913">
    <property type="entry name" value="IBN_N"/>
    <property type="match status" value="1"/>
</dbReference>
<keyword evidence="5" id="KW-0813">Transport</keyword>
<dbReference type="InterPro" id="IPR016024">
    <property type="entry name" value="ARM-type_fold"/>
</dbReference>
<dbReference type="SUPFAM" id="SSF48371">
    <property type="entry name" value="ARM repeat"/>
    <property type="match status" value="1"/>
</dbReference>
<gene>
    <name evidence="9" type="ORF">OFUS_LOCUS3112</name>
</gene>
<comment type="subunit">
    <text evidence="3">Interacts with UBC9, RAN, RBM8A, eIF-1A and PAX6.</text>
</comment>
<dbReference type="GO" id="GO:0005737">
    <property type="term" value="C:cytoplasm"/>
    <property type="evidence" value="ECO:0007669"/>
    <property type="project" value="TreeGrafter"/>
</dbReference>
<evidence type="ECO:0000313" key="10">
    <source>
        <dbReference type="Proteomes" id="UP000749559"/>
    </source>
</evidence>
<dbReference type="Pfam" id="PF03810">
    <property type="entry name" value="IBN_N"/>
    <property type="match status" value="1"/>
</dbReference>
<dbReference type="GO" id="GO:0006606">
    <property type="term" value="P:protein import into nucleus"/>
    <property type="evidence" value="ECO:0007669"/>
    <property type="project" value="TreeGrafter"/>
</dbReference>
<dbReference type="EMBL" id="CAIIXF020000001">
    <property type="protein sequence ID" value="CAH1775868.1"/>
    <property type="molecule type" value="Genomic_DNA"/>
</dbReference>
<evidence type="ECO:0000256" key="2">
    <source>
        <dbReference type="ARBA" id="ARBA00007991"/>
    </source>
</evidence>
<reference evidence="9" key="1">
    <citation type="submission" date="2022-03" db="EMBL/GenBank/DDBJ databases">
        <authorList>
            <person name="Martin C."/>
        </authorList>
    </citation>
    <scope>NUCLEOTIDE SEQUENCE</scope>
</reference>
<dbReference type="PANTHER" id="PTHR12363:SF33">
    <property type="entry name" value="IMPORTIN-13"/>
    <property type="match status" value="1"/>
</dbReference>
<proteinExistence type="inferred from homology"/>
<evidence type="ECO:0000256" key="5">
    <source>
        <dbReference type="ARBA" id="ARBA00022448"/>
    </source>
</evidence>
<accession>A0A8J1XQT7</accession>
<dbReference type="Pfam" id="PF24139">
    <property type="entry name" value="TPR_TNPO3_IPO13_4th"/>
    <property type="match status" value="1"/>
</dbReference>
<dbReference type="InterPro" id="IPR040520">
    <property type="entry name" value="Importin_rep_3"/>
</dbReference>
<evidence type="ECO:0000256" key="4">
    <source>
        <dbReference type="ARBA" id="ARBA00016020"/>
    </source>
</evidence>
<evidence type="ECO:0000313" key="9">
    <source>
        <dbReference type="EMBL" id="CAH1775868.1"/>
    </source>
</evidence>
<dbReference type="Pfam" id="PF18806">
    <property type="entry name" value="Importin_rep_3"/>
    <property type="match status" value="1"/>
</dbReference>
<evidence type="ECO:0000256" key="3">
    <source>
        <dbReference type="ARBA" id="ARBA00011422"/>
    </source>
</evidence>
<sequence>MDFTVDNIEHALQSFYSEATVQKEANRWLTEAQVSSQAWTFSWQLLSPEKPAEVQFFGASSLHIKVSKFWHELPTGEVAPLRNQLFERIVQFAKGPRMVLTRLCVTLSAFAMNTIPEVWPEAIHGMITTFQQAQLPGLQSEDLCRVLLELLTVLPEEFSVAHIPHDRKPLVRHELQKGLSQVLQLLQSLLSPNSPPQIHTQALKCFGSWVEFGVPLVDSQVLIQQVFLAAQHEPLFETAIDTLCTIFSHHSAYKYPSCIKSMLTNVVQLKPLLDKSIQESDLGNTQMLCRLVSTVGENHPKVLISDQTDPQHCNNVRLLISMILQCTGLPGHFPVDESCSDITFTFWYILQDDILSCESANRVQLVRTFQLVYISLVEVLLRKVQYPDDKEYTSWNKEEKEQLRCYRQDIADTLMYTYALLQPPNSLLGFLKDHIVNLVNRSKAEQVRWQDLEAVLFMISSCSDSAEMTEAIYLPTIFSQLVSIPFTHISLISTALNLIGSYAEWINFNPEVLSSAIPLVLQGIGNQESSSCATMALKDLTRENQSHLLPFAKDILHTCETVLASNTLKPRDAVRLMVSVGYTVSILPVSDMMSYLNTLLAPHIQSLKLLIEQQPSVAGKNAILMKLGLLSWLFTSLNTDRETDGSPPPEWSNQQQQPILVILQDLFPVLQSLMVKWSLDVGVVECVCEILKRAIRTLMDAFAPLSLQTCQLIAHIYQSTPHIALLDLAKQLIILFGSSEFFRMTGVSLFNSLCTKTLATLQLGLHDRTDLVEGFMNMLHQMIKKCSYLFLNTECNLDSLLQAGIAGMALAEGPTVKSSCLFLSEFLGAESKIPNSPKIVQSHCGTLVETILKCVSGESPRSNMGPISDVLLALNKFHFQLLSQCMTTLIQQDSINIGQASTENKQTFARMVLKERVNKRKLREIVNEFTLACRGLLGTDYAAQTALTI</sequence>
<evidence type="ECO:0000256" key="6">
    <source>
        <dbReference type="ARBA" id="ARBA00022737"/>
    </source>
</evidence>
<dbReference type="Pfam" id="PF08389">
    <property type="entry name" value="Xpo1"/>
    <property type="match status" value="1"/>
</dbReference>
<dbReference type="InterPro" id="IPR051345">
    <property type="entry name" value="Importin_beta-like_NTR"/>
</dbReference>